<dbReference type="InterPro" id="IPR011871">
    <property type="entry name" value="Fib_succ_major"/>
</dbReference>
<dbReference type="Gene3D" id="2.60.40.740">
    <property type="match status" value="1"/>
</dbReference>
<dbReference type="Proteomes" id="UP000184050">
    <property type="component" value="Unassembled WGS sequence"/>
</dbReference>
<reference evidence="2 3" key="1">
    <citation type="submission" date="2016-11" db="EMBL/GenBank/DDBJ databases">
        <authorList>
            <person name="Jaros S."/>
            <person name="Januszkiewicz K."/>
            <person name="Wedrychowicz H."/>
        </authorList>
    </citation>
    <scope>NUCLEOTIDE SEQUENCE [LARGE SCALE GENOMIC DNA]</scope>
    <source>
        <strain evidence="2 3">DSM 27063</strain>
    </source>
</reference>
<evidence type="ECO:0000313" key="2">
    <source>
        <dbReference type="EMBL" id="SHJ47607.1"/>
    </source>
</evidence>
<evidence type="ECO:0000259" key="1">
    <source>
        <dbReference type="Pfam" id="PF09603"/>
    </source>
</evidence>
<dbReference type="Pfam" id="PF09603">
    <property type="entry name" value="Fib_succ_major"/>
    <property type="match status" value="1"/>
</dbReference>
<sequence length="311" mass="34632">MDLNDIDNKNMNKSYNILIMSKTMQVFAAILFLFSFTKCQEDDPPPPPIKLSGTVANVSVFGGSDGAIDLNISGGQPDYSFLWSNNDTTEDLENLQAGIYSVIVTDKADQTAKDTFEVQQPKDGVMDADGNIYSTVKIGEQTWMGENLRVTHAPDGSEITSYSYYEDSDSIKKYGRLYNWDAAMNGSKTKGAQGICPNGWHIPTDNDFKKLEMHLGMTQSEADMINTWRGAPVGTLLKTGGDSGYEAQLSGRRSSSGTFSLARRMEYMWTSTPHGTSMAWRRCLDLYSTEVGRWNTFPKSYCFSIRCIKDD</sequence>
<dbReference type="EMBL" id="FQZE01000020">
    <property type="protein sequence ID" value="SHJ47607.1"/>
    <property type="molecule type" value="Genomic_DNA"/>
</dbReference>
<dbReference type="Pfam" id="PF13573">
    <property type="entry name" value="SprB"/>
    <property type="match status" value="1"/>
</dbReference>
<proteinExistence type="predicted"/>
<feature type="domain" description="Fibrobacter succinogenes major paralogous" evidence="1">
    <location>
        <begin position="136"/>
        <end position="309"/>
    </location>
</feature>
<accession>A0A1M6JLM7</accession>
<protein>
    <submittedName>
        <fullName evidence="2">Major paralogous domain-containing protein</fullName>
    </submittedName>
</protein>
<gene>
    <name evidence="2" type="ORF">SAMN05444280_12072</name>
</gene>
<name>A0A1M6JLM7_9BACT</name>
<dbReference type="STRING" id="1168035.SAMN05444280_12072"/>
<dbReference type="NCBIfam" id="TIGR02145">
    <property type="entry name" value="Fib_succ_major"/>
    <property type="match status" value="1"/>
</dbReference>
<dbReference type="AlphaFoldDB" id="A0A1M6JLM7"/>
<evidence type="ECO:0000313" key="3">
    <source>
        <dbReference type="Proteomes" id="UP000184050"/>
    </source>
</evidence>
<organism evidence="2 3">
    <name type="scientific">Tangfeifania diversioriginum</name>
    <dbReference type="NCBI Taxonomy" id="1168035"/>
    <lineage>
        <taxon>Bacteria</taxon>
        <taxon>Pseudomonadati</taxon>
        <taxon>Bacteroidota</taxon>
        <taxon>Bacteroidia</taxon>
        <taxon>Marinilabiliales</taxon>
        <taxon>Prolixibacteraceae</taxon>
        <taxon>Tangfeifania</taxon>
    </lineage>
</organism>
<keyword evidence="3" id="KW-1185">Reference proteome</keyword>
<dbReference type="InterPro" id="IPR025667">
    <property type="entry name" value="SprB_repeat"/>
</dbReference>